<organism evidence="5 6">
    <name type="scientific">Rubidibacter lacunae KORDI 51-2</name>
    <dbReference type="NCBI Taxonomy" id="582515"/>
    <lineage>
        <taxon>Bacteria</taxon>
        <taxon>Bacillati</taxon>
        <taxon>Cyanobacteriota</taxon>
        <taxon>Cyanophyceae</taxon>
        <taxon>Oscillatoriophycideae</taxon>
        <taxon>Chroococcales</taxon>
        <taxon>Aphanothecaceae</taxon>
        <taxon>Rubidibacter</taxon>
    </lineage>
</organism>
<dbReference type="GO" id="GO:0004674">
    <property type="term" value="F:protein serine/threonine kinase activity"/>
    <property type="evidence" value="ECO:0007669"/>
    <property type="project" value="TreeGrafter"/>
</dbReference>
<dbReference type="SUPFAM" id="SSF56112">
    <property type="entry name" value="Protein kinase-like (PK-like)"/>
    <property type="match status" value="1"/>
</dbReference>
<dbReference type="SMART" id="SM00220">
    <property type="entry name" value="S_TKc"/>
    <property type="match status" value="1"/>
</dbReference>
<feature type="transmembrane region" description="Helical" evidence="3">
    <location>
        <begin position="320"/>
        <end position="342"/>
    </location>
</feature>
<dbReference type="Gene3D" id="3.30.200.20">
    <property type="entry name" value="Phosphorylase Kinase, domain 1"/>
    <property type="match status" value="1"/>
</dbReference>
<gene>
    <name evidence="5" type="ORF">KR51_00020040</name>
</gene>
<dbReference type="InterPro" id="IPR000719">
    <property type="entry name" value="Prot_kinase_dom"/>
</dbReference>
<evidence type="ECO:0000259" key="4">
    <source>
        <dbReference type="PROSITE" id="PS50011"/>
    </source>
</evidence>
<dbReference type="AlphaFoldDB" id="U5DKJ3"/>
<evidence type="ECO:0000256" key="1">
    <source>
        <dbReference type="ARBA" id="ARBA00022741"/>
    </source>
</evidence>
<dbReference type="Gene3D" id="1.10.510.10">
    <property type="entry name" value="Transferase(Phosphotransferase) domain 1"/>
    <property type="match status" value="1"/>
</dbReference>
<dbReference type="InterPro" id="IPR011009">
    <property type="entry name" value="Kinase-like_dom_sf"/>
</dbReference>
<feature type="domain" description="Protein kinase" evidence="4">
    <location>
        <begin position="12"/>
        <end position="304"/>
    </location>
</feature>
<keyword evidence="5" id="KW-0418">Kinase</keyword>
<evidence type="ECO:0000313" key="5">
    <source>
        <dbReference type="EMBL" id="ERN41432.1"/>
    </source>
</evidence>
<comment type="caution">
    <text evidence="5">The sequence shown here is derived from an EMBL/GenBank/DDBJ whole genome shotgun (WGS) entry which is preliminary data.</text>
</comment>
<protein>
    <submittedName>
        <fullName evidence="5">Protein kinase domain protein</fullName>
    </submittedName>
</protein>
<keyword evidence="3" id="KW-0812">Transmembrane</keyword>
<dbReference type="PANTHER" id="PTHR24363:SF7">
    <property type="entry name" value="SERINE_THREONINE-PROTEIN KINASE-LIKE PROTEIN E"/>
    <property type="match status" value="1"/>
</dbReference>
<dbReference type="CDD" id="cd14014">
    <property type="entry name" value="STKc_PknB_like"/>
    <property type="match status" value="1"/>
</dbReference>
<dbReference type="InParanoid" id="U5DKJ3"/>
<keyword evidence="5" id="KW-0808">Transferase</keyword>
<evidence type="ECO:0000256" key="3">
    <source>
        <dbReference type="SAM" id="Phobius"/>
    </source>
</evidence>
<dbReference type="Pfam" id="PF00069">
    <property type="entry name" value="Pkinase"/>
    <property type="match status" value="1"/>
</dbReference>
<keyword evidence="2" id="KW-0067">ATP-binding</keyword>
<keyword evidence="6" id="KW-1185">Reference proteome</keyword>
<dbReference type="Proteomes" id="UP000016960">
    <property type="component" value="Unassembled WGS sequence"/>
</dbReference>
<sequence>MLRENQVLQERYQLRTRLGQTGAGRQTWLTADLQAGELVVLKLLAFGPHLQWEELRLFEREGEVLRALDHPRIPSYLDYFALDAEVSGGLTWFGLVQSYIPGASLQAMLDAGKRFKPWQVKQIATDVLRILIYLHQLSPPVLHRDLKPSNLIWGDDDRVYLVDFGAVQAQAAVTGLTFTVVGTGGYAPLEQFWGRALPASDLYALGATLIHLLTGVPPIDLTANGTRIRFRDRLEVEPSFALWLETVTEVEPDNRYANARDALATLQTGATDLPLTASQRDRLPAPPYSRIDCRQTRDRLKVYIPAPGLRKVMQLGIVRGCLNLVLGAWLLMFLAGVSILVLGLFSPLTLPLAAAWVLGLWKLLEYFGERTQIVADRARLRLRHFTLPIFDRKRELAFDSILGVVMRQQGSAFDVYLRSRDGNISLGGALGEEECAWLVQEIQDWLRSPPSP</sequence>
<keyword evidence="3" id="KW-1133">Transmembrane helix</keyword>
<dbReference type="GO" id="GO:0005524">
    <property type="term" value="F:ATP binding"/>
    <property type="evidence" value="ECO:0007669"/>
    <property type="project" value="UniProtKB-KW"/>
</dbReference>
<dbReference type="STRING" id="582515.KR51_00020040"/>
<dbReference type="PROSITE" id="PS50011">
    <property type="entry name" value="PROTEIN_KINASE_DOM"/>
    <property type="match status" value="1"/>
</dbReference>
<keyword evidence="1" id="KW-0547">Nucleotide-binding</keyword>
<proteinExistence type="predicted"/>
<evidence type="ECO:0000313" key="6">
    <source>
        <dbReference type="Proteomes" id="UP000016960"/>
    </source>
</evidence>
<dbReference type="eggNOG" id="COG0515">
    <property type="taxonomic scope" value="Bacteria"/>
</dbReference>
<dbReference type="PATRIC" id="fig|582515.4.peg.2254"/>
<name>U5DKJ3_9CHRO</name>
<dbReference type="PANTHER" id="PTHR24363">
    <property type="entry name" value="SERINE/THREONINE PROTEIN KINASE"/>
    <property type="match status" value="1"/>
</dbReference>
<accession>U5DKJ3</accession>
<feature type="transmembrane region" description="Helical" evidence="3">
    <location>
        <begin position="348"/>
        <end position="367"/>
    </location>
</feature>
<reference evidence="5 6" key="1">
    <citation type="submission" date="2013-05" db="EMBL/GenBank/DDBJ databases">
        <title>Draft genome sequence of Rubidibacter lacunae KORDI 51-2.</title>
        <authorList>
            <person name="Choi D.H."/>
            <person name="Noh J.H."/>
            <person name="Kwon K.-K."/>
            <person name="Lee J.-H."/>
            <person name="Ryu J.-Y."/>
        </authorList>
    </citation>
    <scope>NUCLEOTIDE SEQUENCE [LARGE SCALE GENOMIC DNA]</scope>
    <source>
        <strain evidence="5 6">KORDI 51-2</strain>
    </source>
</reference>
<evidence type="ECO:0000256" key="2">
    <source>
        <dbReference type="ARBA" id="ARBA00022840"/>
    </source>
</evidence>
<dbReference type="OrthoDB" id="5518868at2"/>
<dbReference type="EMBL" id="ASSJ01000049">
    <property type="protein sequence ID" value="ERN41432.1"/>
    <property type="molecule type" value="Genomic_DNA"/>
</dbReference>
<keyword evidence="3" id="KW-0472">Membrane</keyword>